<dbReference type="RefSeq" id="WP_067146293.1">
    <property type="nucleotide sequence ID" value="NZ_CP014265.1"/>
</dbReference>
<dbReference type="AlphaFoldDB" id="A0A126QZV4"/>
<accession>A0A126QZV4</accession>
<dbReference type="STRING" id="294671.YLM1_0672"/>
<keyword evidence="2" id="KW-1185">Reference proteome</keyword>
<dbReference type="Proteomes" id="UP000066376">
    <property type="component" value="Chromosome"/>
</dbReference>
<protein>
    <recommendedName>
        <fullName evidence="3">DUF1002 domain-containing protein</fullName>
    </recommendedName>
</protein>
<proteinExistence type="predicted"/>
<dbReference type="Pfam" id="PF06207">
    <property type="entry name" value="DUF1002"/>
    <property type="match status" value="1"/>
</dbReference>
<evidence type="ECO:0000313" key="2">
    <source>
        <dbReference type="Proteomes" id="UP000066376"/>
    </source>
</evidence>
<reference evidence="2" key="2">
    <citation type="submission" date="2016-02" db="EMBL/GenBank/DDBJ databases">
        <title>The draft genome sequence of the rumen methanogen Methanobrevibacter olleyae YLM1.</title>
        <authorList>
            <consortium name="New Zealand Agricultural Greenhouse Gas Research Centre/Pastoral Greenhouse Gas Research Consortium"/>
            <person name="Kelly W.J."/>
            <person name="Li D."/>
            <person name="Lambie S.C."/>
            <person name="Attwood G.T."/>
            <person name="Altermann E."/>
            <person name="Leahy S.C."/>
        </authorList>
    </citation>
    <scope>NUCLEOTIDE SEQUENCE [LARGE SCALE GENOMIC DNA]</scope>
    <source>
        <strain evidence="2">YLM1</strain>
    </source>
</reference>
<gene>
    <name evidence="1" type="ORF">YLM1_0672</name>
</gene>
<reference evidence="1 2" key="1">
    <citation type="journal article" date="2016" name="Genome Announc.">
        <title>Draft Genome Sequence of the Rumen Methanogen Methanobrevibacter olleyae YLM1.</title>
        <authorList>
            <person name="Kelly W.J."/>
            <person name="Li D."/>
            <person name="Lambie S.C."/>
            <person name="Cox F."/>
            <person name="Attwood G.T."/>
            <person name="Altermann E."/>
            <person name="Leahy S.C."/>
        </authorList>
    </citation>
    <scope>NUCLEOTIDE SEQUENCE [LARGE SCALE GENOMIC DNA]</scope>
    <source>
        <strain evidence="1 2">YLM1</strain>
    </source>
</reference>
<organism evidence="1 2">
    <name type="scientific">Methanobrevibacter olleyae</name>
    <dbReference type="NCBI Taxonomy" id="294671"/>
    <lineage>
        <taxon>Archaea</taxon>
        <taxon>Methanobacteriati</taxon>
        <taxon>Methanobacteriota</taxon>
        <taxon>Methanomada group</taxon>
        <taxon>Methanobacteria</taxon>
        <taxon>Methanobacteriales</taxon>
        <taxon>Methanobacteriaceae</taxon>
        <taxon>Methanobrevibacter</taxon>
    </lineage>
</organism>
<dbReference type="InterPro" id="IPR009343">
    <property type="entry name" value="DUF1002"/>
</dbReference>
<dbReference type="PATRIC" id="fig|294671.3.peg.698"/>
<dbReference type="EMBL" id="CP014265">
    <property type="protein sequence ID" value="AMK15229.1"/>
    <property type="molecule type" value="Genomic_DNA"/>
</dbReference>
<sequence>MHKRILDICLVTMFLAMAIIPTGFAEDRDQAVITYGETTYMNQQYKSIVDNYFKTKADADLNNVNLKVITAGDVNKISNGFSGKSYNSNQIFSSALLDLNHNGEITVDVDNSITTISPKMYMSALKSAGIEGGHVYVTSPVSATGESALAGIMDCYEEATDVEIPDNVKEAANQEISTQAEIMNNSNLSADDLSKLVDDVKEKVNEENITDHATIVNIINDYSTNYNINISDSDIENLADTIAQVQSAQGDANAYKEKISNFVNDSSSDSGFSLDGILNSILSIFNINL</sequence>
<evidence type="ECO:0008006" key="3">
    <source>
        <dbReference type="Google" id="ProtNLM"/>
    </source>
</evidence>
<evidence type="ECO:0000313" key="1">
    <source>
        <dbReference type="EMBL" id="AMK15229.1"/>
    </source>
</evidence>
<dbReference type="KEGG" id="mol:YLM1_0672"/>
<name>A0A126QZV4_METOL</name>
<dbReference type="GeneID" id="28488968"/>